<dbReference type="InterPro" id="IPR001806">
    <property type="entry name" value="Small_GTPase"/>
</dbReference>
<dbReference type="PROSITE" id="PS51419">
    <property type="entry name" value="RAB"/>
    <property type="match status" value="1"/>
</dbReference>
<evidence type="ECO:0000313" key="6">
    <source>
        <dbReference type="EMBL" id="KAG5682197.1"/>
    </source>
</evidence>
<keyword evidence="3" id="KW-0342">GTP-binding</keyword>
<dbReference type="InterPro" id="IPR027417">
    <property type="entry name" value="P-loop_NTPase"/>
</dbReference>
<evidence type="ECO:0000313" key="7">
    <source>
        <dbReference type="Proteomes" id="UP001107558"/>
    </source>
</evidence>
<dbReference type="FunFam" id="3.40.50.300:FF:001447">
    <property type="entry name" value="Ras-related protein Rab-1B"/>
    <property type="match status" value="1"/>
</dbReference>
<keyword evidence="5" id="KW-0636">Prenylation</keyword>
<evidence type="ECO:0000256" key="1">
    <source>
        <dbReference type="ARBA" id="ARBA00006270"/>
    </source>
</evidence>
<comment type="similarity">
    <text evidence="1">Belongs to the small GTPase superfamily. Rab family.</text>
</comment>
<name>A0A9J6CJQ5_POLVA</name>
<evidence type="ECO:0000256" key="2">
    <source>
        <dbReference type="ARBA" id="ARBA00022741"/>
    </source>
</evidence>
<accession>A0A9J6CJQ5</accession>
<dbReference type="OrthoDB" id="9989112at2759"/>
<dbReference type="GO" id="GO:0003924">
    <property type="term" value="F:GTPase activity"/>
    <property type="evidence" value="ECO:0007669"/>
    <property type="project" value="InterPro"/>
</dbReference>
<dbReference type="SUPFAM" id="SSF52540">
    <property type="entry name" value="P-loop containing nucleoside triphosphate hydrolases"/>
    <property type="match status" value="1"/>
</dbReference>
<dbReference type="Proteomes" id="UP001107558">
    <property type="component" value="Chromosome 1"/>
</dbReference>
<dbReference type="EMBL" id="JADBJN010000001">
    <property type="protein sequence ID" value="KAG5682197.1"/>
    <property type="molecule type" value="Genomic_DNA"/>
</dbReference>
<evidence type="ECO:0000256" key="3">
    <source>
        <dbReference type="ARBA" id="ARBA00023134"/>
    </source>
</evidence>
<dbReference type="InterPro" id="IPR005225">
    <property type="entry name" value="Small_GTP-bd"/>
</dbReference>
<dbReference type="Pfam" id="PF00071">
    <property type="entry name" value="Ras"/>
    <property type="match status" value="1"/>
</dbReference>
<evidence type="ECO:0000256" key="4">
    <source>
        <dbReference type="ARBA" id="ARBA00023288"/>
    </source>
</evidence>
<dbReference type="PANTHER" id="PTHR47980">
    <property type="entry name" value="LD44762P"/>
    <property type="match status" value="1"/>
</dbReference>
<organism evidence="6 7">
    <name type="scientific">Polypedilum vanderplanki</name>
    <name type="common">Sleeping chironomid midge</name>
    <dbReference type="NCBI Taxonomy" id="319348"/>
    <lineage>
        <taxon>Eukaryota</taxon>
        <taxon>Metazoa</taxon>
        <taxon>Ecdysozoa</taxon>
        <taxon>Arthropoda</taxon>
        <taxon>Hexapoda</taxon>
        <taxon>Insecta</taxon>
        <taxon>Pterygota</taxon>
        <taxon>Neoptera</taxon>
        <taxon>Endopterygota</taxon>
        <taxon>Diptera</taxon>
        <taxon>Nematocera</taxon>
        <taxon>Chironomoidea</taxon>
        <taxon>Chironomidae</taxon>
        <taxon>Chironominae</taxon>
        <taxon>Polypedilum</taxon>
        <taxon>Polypedilum</taxon>
    </lineage>
</organism>
<dbReference type="SMART" id="SM00175">
    <property type="entry name" value="RAB"/>
    <property type="match status" value="1"/>
</dbReference>
<reference evidence="6" key="1">
    <citation type="submission" date="2021-03" db="EMBL/GenBank/DDBJ databases">
        <title>Chromosome level genome of the anhydrobiotic midge Polypedilum vanderplanki.</title>
        <authorList>
            <person name="Yoshida Y."/>
            <person name="Kikawada T."/>
            <person name="Gusev O."/>
        </authorList>
    </citation>
    <scope>NUCLEOTIDE SEQUENCE</scope>
    <source>
        <strain evidence="6">NIAS01</strain>
        <tissue evidence="6">Whole body or cell culture</tissue>
    </source>
</reference>
<keyword evidence="4" id="KW-0449">Lipoprotein</keyword>
<keyword evidence="2" id="KW-0547">Nucleotide-binding</keyword>
<dbReference type="PRINTS" id="PR00449">
    <property type="entry name" value="RASTRNSFRMNG"/>
</dbReference>
<protein>
    <submittedName>
        <fullName evidence="6">Uncharacterized protein</fullName>
    </submittedName>
</protein>
<proteinExistence type="inferred from homology"/>
<dbReference type="AlphaFoldDB" id="A0A9J6CJQ5"/>
<dbReference type="Gene3D" id="3.40.50.300">
    <property type="entry name" value="P-loop containing nucleotide triphosphate hydrolases"/>
    <property type="match status" value="1"/>
</dbReference>
<dbReference type="InterPro" id="IPR050305">
    <property type="entry name" value="Small_GTPase_Rab"/>
</dbReference>
<evidence type="ECO:0000256" key="5">
    <source>
        <dbReference type="ARBA" id="ARBA00023289"/>
    </source>
</evidence>
<keyword evidence="7" id="KW-1185">Reference proteome</keyword>
<sequence>MSTKTYDYLFKLLLIGDSGVGKTCILFRFSENNFNTTFISTIGIDFKIRTIELDGKKIKLQIWDTAGQERFRTITTAYYQFYSSFFGFHNNSPQFRSNGYHACI</sequence>
<gene>
    <name evidence="6" type="ORF">PVAND_011565</name>
</gene>
<comment type="caution">
    <text evidence="6">The sequence shown here is derived from an EMBL/GenBank/DDBJ whole genome shotgun (WGS) entry which is preliminary data.</text>
</comment>
<dbReference type="NCBIfam" id="TIGR00231">
    <property type="entry name" value="small_GTP"/>
    <property type="match status" value="1"/>
</dbReference>
<dbReference type="GO" id="GO:0005525">
    <property type="term" value="F:GTP binding"/>
    <property type="evidence" value="ECO:0007669"/>
    <property type="project" value="UniProtKB-KW"/>
</dbReference>